<dbReference type="InterPro" id="IPR036063">
    <property type="entry name" value="Smr_dom_sf"/>
</dbReference>
<gene>
    <name evidence="2" type="ORF">H6X83_00120</name>
</gene>
<dbReference type="AlphaFoldDB" id="A0A7G9WL08"/>
<dbReference type="SMART" id="SM00463">
    <property type="entry name" value="SMR"/>
    <property type="match status" value="1"/>
</dbReference>
<evidence type="ECO:0000313" key="2">
    <source>
        <dbReference type="EMBL" id="QNO19370.1"/>
    </source>
</evidence>
<dbReference type="KEGG" id="caml:H6X83_00120"/>
<evidence type="ECO:0000313" key="3">
    <source>
        <dbReference type="Proteomes" id="UP000516046"/>
    </source>
</evidence>
<proteinExistence type="predicted"/>
<dbReference type="Pfam" id="PF01713">
    <property type="entry name" value="Smr"/>
    <property type="match status" value="1"/>
</dbReference>
<dbReference type="Proteomes" id="UP000516046">
    <property type="component" value="Chromosome"/>
</dbReference>
<dbReference type="Gene3D" id="3.30.1370.110">
    <property type="match status" value="1"/>
</dbReference>
<protein>
    <submittedName>
        <fullName evidence="2">Smr/MutS family protein</fullName>
    </submittedName>
</protein>
<accession>A0A7G9WL08</accession>
<sequence length="94" mass="10614">MTEYRSGSVVELDIHGETEYSAMQQLTRWLSRAPADVREVRVIHGCHGGTVLRDMVRRKLKHPRIASKLIALNPGETRLILKDSQKTGGKHGIR</sequence>
<name>A0A7G9WL08_9FIRM</name>
<reference evidence="2 3" key="1">
    <citation type="submission" date="2020-08" db="EMBL/GenBank/DDBJ databases">
        <authorList>
            <person name="Ren C."/>
            <person name="Gu Y."/>
            <person name="Xu Y."/>
        </authorList>
    </citation>
    <scope>NUCLEOTIDE SEQUENCE [LARGE SCALE GENOMIC DNA]</scope>
    <source>
        <strain evidence="2 3">LBM18003</strain>
    </source>
</reference>
<dbReference type="EMBL" id="CP060696">
    <property type="protein sequence ID" value="QNO19370.1"/>
    <property type="molecule type" value="Genomic_DNA"/>
</dbReference>
<dbReference type="InterPro" id="IPR002625">
    <property type="entry name" value="Smr_dom"/>
</dbReference>
<organism evidence="2 3">
    <name type="scientific">Caproicibacterium amylolyticum</name>
    <dbReference type="NCBI Taxonomy" id="2766537"/>
    <lineage>
        <taxon>Bacteria</taxon>
        <taxon>Bacillati</taxon>
        <taxon>Bacillota</taxon>
        <taxon>Clostridia</taxon>
        <taxon>Eubacteriales</taxon>
        <taxon>Oscillospiraceae</taxon>
        <taxon>Caproicibacterium</taxon>
    </lineage>
</organism>
<dbReference type="SUPFAM" id="SSF160443">
    <property type="entry name" value="SMR domain-like"/>
    <property type="match status" value="1"/>
</dbReference>
<evidence type="ECO:0000259" key="1">
    <source>
        <dbReference type="SMART" id="SM00463"/>
    </source>
</evidence>
<keyword evidence="3" id="KW-1185">Reference proteome</keyword>
<feature type="domain" description="Smr" evidence="1">
    <location>
        <begin position="9"/>
        <end position="82"/>
    </location>
</feature>